<gene>
    <name evidence="13" type="ORF">CVV64_20635</name>
</gene>
<evidence type="ECO:0000259" key="11">
    <source>
        <dbReference type="Pfam" id="PF25994"/>
    </source>
</evidence>
<evidence type="ECO:0000256" key="7">
    <source>
        <dbReference type="ARBA" id="ARBA00022989"/>
    </source>
</evidence>
<name>A0A2N1PI65_9BACT</name>
<dbReference type="Proteomes" id="UP000233256">
    <property type="component" value="Unassembled WGS sequence"/>
</dbReference>
<keyword evidence="5" id="KW-0997">Cell inner membrane</keyword>
<dbReference type="PANTHER" id="PTHR30386">
    <property type="entry name" value="MEMBRANE FUSION SUBUNIT OF EMRAB-TOLC MULTIDRUG EFFLUX PUMP"/>
    <property type="match status" value="1"/>
</dbReference>
<dbReference type="PROSITE" id="PS00543">
    <property type="entry name" value="HLYD_FAMILY"/>
    <property type="match status" value="1"/>
</dbReference>
<feature type="coiled-coil region" evidence="9">
    <location>
        <begin position="179"/>
        <end position="251"/>
    </location>
</feature>
<dbReference type="InterPro" id="IPR058781">
    <property type="entry name" value="HH_AprE-like"/>
</dbReference>
<comment type="subcellular location">
    <subcellularLocation>
        <location evidence="1">Cell inner membrane</location>
        <topology evidence="1">Single-pass membrane protein</topology>
    </subcellularLocation>
</comment>
<keyword evidence="4" id="KW-1003">Cell membrane</keyword>
<keyword evidence="7 10" id="KW-1133">Transmembrane helix</keyword>
<evidence type="ECO:0000256" key="4">
    <source>
        <dbReference type="ARBA" id="ARBA00022475"/>
    </source>
</evidence>
<evidence type="ECO:0000256" key="3">
    <source>
        <dbReference type="ARBA" id="ARBA00022448"/>
    </source>
</evidence>
<dbReference type="GO" id="GO:0005886">
    <property type="term" value="C:plasma membrane"/>
    <property type="evidence" value="ECO:0007669"/>
    <property type="project" value="UniProtKB-SubCell"/>
</dbReference>
<accession>A0A2N1PI65</accession>
<dbReference type="Gene3D" id="1.10.287.470">
    <property type="entry name" value="Helix hairpin bin"/>
    <property type="match status" value="1"/>
</dbReference>
<dbReference type="InterPro" id="IPR050739">
    <property type="entry name" value="MFP"/>
</dbReference>
<dbReference type="EMBL" id="PGXC01000075">
    <property type="protein sequence ID" value="PKK88016.1"/>
    <property type="molecule type" value="Genomic_DNA"/>
</dbReference>
<evidence type="ECO:0000256" key="8">
    <source>
        <dbReference type="ARBA" id="ARBA00023136"/>
    </source>
</evidence>
<keyword evidence="3" id="KW-0813">Transport</keyword>
<keyword evidence="9" id="KW-0175">Coiled coil</keyword>
<evidence type="ECO:0000256" key="5">
    <source>
        <dbReference type="ARBA" id="ARBA00022519"/>
    </source>
</evidence>
<dbReference type="PANTHER" id="PTHR30386:SF26">
    <property type="entry name" value="TRANSPORT PROTEIN COMB"/>
    <property type="match status" value="1"/>
</dbReference>
<dbReference type="PRINTS" id="PR01490">
    <property type="entry name" value="RTXTOXIND"/>
</dbReference>
<dbReference type="InterPro" id="IPR010129">
    <property type="entry name" value="T1SS_HlyD"/>
</dbReference>
<dbReference type="InterPro" id="IPR058982">
    <property type="entry name" value="Beta-barrel_AprE"/>
</dbReference>
<evidence type="ECO:0000256" key="1">
    <source>
        <dbReference type="ARBA" id="ARBA00004377"/>
    </source>
</evidence>
<dbReference type="Pfam" id="PF25994">
    <property type="entry name" value="HH_AprE"/>
    <property type="match status" value="1"/>
</dbReference>
<feature type="domain" description="AprE-like beta-barrel" evidence="12">
    <location>
        <begin position="336"/>
        <end position="425"/>
    </location>
</feature>
<dbReference type="NCBIfam" id="TIGR01843">
    <property type="entry name" value="type_I_hlyD"/>
    <property type="match status" value="1"/>
</dbReference>
<protein>
    <submittedName>
        <fullName evidence="13">HlyD family type I secretion periplasmic adaptor subunit</fullName>
    </submittedName>
</protein>
<evidence type="ECO:0000256" key="9">
    <source>
        <dbReference type="SAM" id="Coils"/>
    </source>
</evidence>
<comment type="caution">
    <text evidence="13">The sequence shown here is derived from an EMBL/GenBank/DDBJ whole genome shotgun (WGS) entry which is preliminary data.</text>
</comment>
<sequence>MGSKMNQIFRKIPEEDVDFATDIRASILAQTPQGGRMIIWATLVLLLIFLIWASFSELEEVTRGEGKVVPSSHVQVIQNLEGGIVSEILVNVGDTVKKDQLLVRIDETRFSSSFEENRAKYLSNKAKSARLKAEATGTALVIPADVLKERPDIAARERQLYDSRRMELNSSTEIKRQQVSQRSQEIKELQAKLAELTRTYSLLQKEISMIRPLVKQGAASDVEVLQLERQASQMEGEIDRIRHEIPRAQSRFEESQIAVRELTLNYKNKSNTESNETLRELDESASTSLALKDRLDRTSVRSPVDGIVNRLMVRTVGGVVQPGMDIVEIVPQHGSLVVEAKIKPSDIAFLRPGQKATIKFSAYDYTVYGSLEAKLEHIGADSITDEKGNSFFLVRLKTDKNYLGTAKQPLPIMPGMVTTVDILTGKKTVLSYILKPVLKARYMALRER</sequence>
<reference evidence="13 14" key="1">
    <citation type="journal article" date="2017" name="ISME J.">
        <title>Potential for microbial H2 and metal transformations associated with novel bacteria and archaea in deep terrestrial subsurface sediments.</title>
        <authorList>
            <person name="Hernsdorf A.W."/>
            <person name="Amano Y."/>
            <person name="Miyakawa K."/>
            <person name="Ise K."/>
            <person name="Suzuki Y."/>
            <person name="Anantharaman K."/>
            <person name="Probst A."/>
            <person name="Burstein D."/>
            <person name="Thomas B.C."/>
            <person name="Banfield J.F."/>
        </authorList>
    </citation>
    <scope>NUCLEOTIDE SEQUENCE [LARGE SCALE GENOMIC DNA]</scope>
    <source>
        <strain evidence="13">HGW-Wallbacteria-1</strain>
    </source>
</reference>
<evidence type="ECO:0000259" key="12">
    <source>
        <dbReference type="Pfam" id="PF26002"/>
    </source>
</evidence>
<keyword evidence="6 10" id="KW-0812">Transmembrane</keyword>
<comment type="similarity">
    <text evidence="2">Belongs to the membrane fusion protein (MFP) (TC 8.A.1) family.</text>
</comment>
<dbReference type="Gene3D" id="2.40.30.170">
    <property type="match status" value="1"/>
</dbReference>
<evidence type="ECO:0000313" key="13">
    <source>
        <dbReference type="EMBL" id="PKK88016.1"/>
    </source>
</evidence>
<dbReference type="InterPro" id="IPR006144">
    <property type="entry name" value="Secretion_HlyD_CS"/>
</dbReference>
<evidence type="ECO:0000256" key="6">
    <source>
        <dbReference type="ARBA" id="ARBA00022692"/>
    </source>
</evidence>
<evidence type="ECO:0000313" key="14">
    <source>
        <dbReference type="Proteomes" id="UP000233256"/>
    </source>
</evidence>
<organism evidence="13 14">
    <name type="scientific">Candidatus Wallbacteria bacterium HGW-Wallbacteria-1</name>
    <dbReference type="NCBI Taxonomy" id="2013854"/>
    <lineage>
        <taxon>Bacteria</taxon>
        <taxon>Candidatus Walliibacteriota</taxon>
    </lineage>
</organism>
<proteinExistence type="inferred from homology"/>
<evidence type="ECO:0000256" key="2">
    <source>
        <dbReference type="ARBA" id="ARBA00009477"/>
    </source>
</evidence>
<evidence type="ECO:0000256" key="10">
    <source>
        <dbReference type="SAM" id="Phobius"/>
    </source>
</evidence>
<keyword evidence="8 10" id="KW-0472">Membrane</keyword>
<dbReference type="Gene3D" id="2.40.50.100">
    <property type="match status" value="1"/>
</dbReference>
<dbReference type="Pfam" id="PF26002">
    <property type="entry name" value="Beta-barrel_AprE"/>
    <property type="match status" value="1"/>
</dbReference>
<feature type="domain" description="AprE-like long alpha-helical hairpin" evidence="11">
    <location>
        <begin position="112"/>
        <end position="293"/>
    </location>
</feature>
<feature type="transmembrane region" description="Helical" evidence="10">
    <location>
        <begin position="37"/>
        <end position="55"/>
    </location>
</feature>
<dbReference type="AlphaFoldDB" id="A0A2N1PI65"/>
<dbReference type="GO" id="GO:0009306">
    <property type="term" value="P:protein secretion"/>
    <property type="evidence" value="ECO:0007669"/>
    <property type="project" value="InterPro"/>
</dbReference>